<dbReference type="AlphaFoldDB" id="A0A5C6QRB4"/>
<dbReference type="RefSeq" id="WP_146784680.1">
    <property type="nucleotide sequence ID" value="NZ_VOLT01000002.1"/>
</dbReference>
<feature type="binding site" evidence="5">
    <location>
        <position position="187"/>
    </location>
    <ligand>
        <name>ATP</name>
        <dbReference type="ChEBI" id="CHEBI:30616"/>
    </ligand>
</feature>
<reference evidence="8 9" key="1">
    <citation type="submission" date="2019-07" db="EMBL/GenBank/DDBJ databases">
        <title>Genomes of sea-ice associated Colwellia species.</title>
        <authorList>
            <person name="Bowman J.P."/>
        </authorList>
    </citation>
    <scope>NUCLEOTIDE SEQUENCE [LARGE SCALE GENOMIC DNA]</scope>
    <source>
        <strain evidence="8 9">ACAM 459</strain>
    </source>
</reference>
<dbReference type="GO" id="GO:0046872">
    <property type="term" value="F:metal ion binding"/>
    <property type="evidence" value="ECO:0007669"/>
    <property type="project" value="InterPro"/>
</dbReference>
<feature type="binding site" evidence="5">
    <location>
        <position position="210"/>
    </location>
    <ligand>
        <name>ATP</name>
        <dbReference type="ChEBI" id="CHEBI:30616"/>
    </ligand>
</feature>
<dbReference type="PANTHER" id="PTHR11609:SF5">
    <property type="entry name" value="PHOSPHORIBOSYLAMINOIMIDAZOLE CARBOXYLASE"/>
    <property type="match status" value="1"/>
</dbReference>
<dbReference type="InterPro" id="IPR013815">
    <property type="entry name" value="ATP_grasp_subdomain_1"/>
</dbReference>
<dbReference type="Gene3D" id="3.40.50.20">
    <property type="match status" value="1"/>
</dbReference>
<dbReference type="GO" id="GO:0034028">
    <property type="term" value="F:5-(carboxyamino)imidazole ribonucleotide synthase activity"/>
    <property type="evidence" value="ECO:0007669"/>
    <property type="project" value="UniProtKB-UniRule"/>
</dbReference>
<proteinExistence type="inferred from homology"/>
<name>A0A5C6QRB4_9GAMM</name>
<gene>
    <name evidence="5 6" type="primary">purK</name>
    <name evidence="8" type="ORF">ESZ36_05575</name>
</gene>
<dbReference type="InterPro" id="IPR005875">
    <property type="entry name" value="PurK"/>
</dbReference>
<comment type="similarity">
    <text evidence="5 6">Belongs to the PurK/PurT family.</text>
</comment>
<dbReference type="FunFam" id="3.30.470.20:FF:000029">
    <property type="entry name" value="N5-carboxyaminoimidazole ribonucleotide synthase"/>
    <property type="match status" value="1"/>
</dbReference>
<dbReference type="Proteomes" id="UP000321822">
    <property type="component" value="Unassembled WGS sequence"/>
</dbReference>
<dbReference type="NCBIfam" id="NF004679">
    <property type="entry name" value="PRK06019.1-5"/>
    <property type="match status" value="1"/>
</dbReference>
<comment type="catalytic activity">
    <reaction evidence="5 6">
        <text>5-amino-1-(5-phospho-beta-D-ribosyl)imidazole + hydrogencarbonate + ATP = 5-carboxyamino-1-(5-phospho-D-ribosyl)imidazole + ADP + phosphate + 2 H(+)</text>
        <dbReference type="Rhea" id="RHEA:19317"/>
        <dbReference type="ChEBI" id="CHEBI:15378"/>
        <dbReference type="ChEBI" id="CHEBI:17544"/>
        <dbReference type="ChEBI" id="CHEBI:30616"/>
        <dbReference type="ChEBI" id="CHEBI:43474"/>
        <dbReference type="ChEBI" id="CHEBI:58730"/>
        <dbReference type="ChEBI" id="CHEBI:137981"/>
        <dbReference type="ChEBI" id="CHEBI:456216"/>
        <dbReference type="EC" id="6.3.4.18"/>
    </reaction>
</comment>
<comment type="function">
    <text evidence="5">Catalyzes the ATP-dependent conversion of 5-aminoimidazole ribonucleotide (AIR) and HCO(3)(-) to N5-carboxyaminoimidazole ribonucleotide (N5-CAIR).</text>
</comment>
<dbReference type="GO" id="GO:0005829">
    <property type="term" value="C:cytosol"/>
    <property type="evidence" value="ECO:0007669"/>
    <property type="project" value="TreeGrafter"/>
</dbReference>
<dbReference type="Pfam" id="PF02222">
    <property type="entry name" value="ATP-grasp"/>
    <property type="match status" value="1"/>
</dbReference>
<keyword evidence="4 5" id="KW-0067">ATP-binding</keyword>
<dbReference type="Pfam" id="PF17769">
    <property type="entry name" value="PurK_C"/>
    <property type="match status" value="1"/>
</dbReference>
<dbReference type="EMBL" id="VOLT01000002">
    <property type="protein sequence ID" value="TWX71102.1"/>
    <property type="molecule type" value="Genomic_DNA"/>
</dbReference>
<evidence type="ECO:0000256" key="6">
    <source>
        <dbReference type="RuleBase" id="RU361200"/>
    </source>
</evidence>
<keyword evidence="2 5" id="KW-0547">Nucleotide-binding</keyword>
<dbReference type="GO" id="GO:0006189">
    <property type="term" value="P:'de novo' IMP biosynthetic process"/>
    <property type="evidence" value="ECO:0007669"/>
    <property type="project" value="UniProtKB-UniRule"/>
</dbReference>
<protein>
    <recommendedName>
        <fullName evidence="5 6">N5-carboxyaminoimidazole ribonucleotide synthase</fullName>
        <shortName evidence="5 6">N5-CAIR synthase</shortName>
        <ecNumber evidence="5 6">6.3.4.18</ecNumber>
    </recommendedName>
    <alternativeName>
        <fullName evidence="5 6">5-(carboxyamino)imidazole ribonucleotide synthetase</fullName>
    </alternativeName>
</protein>
<feature type="binding site" evidence="5">
    <location>
        <begin position="262"/>
        <end position="263"/>
    </location>
    <ligand>
        <name>ATP</name>
        <dbReference type="ChEBI" id="CHEBI:30616"/>
    </ligand>
</feature>
<dbReference type="NCBIfam" id="TIGR01161">
    <property type="entry name" value="purK"/>
    <property type="match status" value="1"/>
</dbReference>
<feature type="domain" description="ATP-grasp" evidence="7">
    <location>
        <begin position="98"/>
        <end position="292"/>
    </location>
</feature>
<evidence type="ECO:0000256" key="5">
    <source>
        <dbReference type="HAMAP-Rule" id="MF_01928"/>
    </source>
</evidence>
<dbReference type="EC" id="6.3.4.18" evidence="5 6"/>
<dbReference type="Gene3D" id="3.30.470.20">
    <property type="entry name" value="ATP-grasp fold, B domain"/>
    <property type="match status" value="1"/>
</dbReference>
<dbReference type="InterPro" id="IPR011054">
    <property type="entry name" value="Rudment_hybrid_motif"/>
</dbReference>
<dbReference type="OrthoDB" id="9804625at2"/>
<keyword evidence="1 5" id="KW-0436">Ligase</keyword>
<feature type="binding site" evidence="5">
    <location>
        <position position="94"/>
    </location>
    <ligand>
        <name>ATP</name>
        <dbReference type="ChEBI" id="CHEBI:30616"/>
    </ligand>
</feature>
<comment type="subunit">
    <text evidence="5 6">Homodimer.</text>
</comment>
<dbReference type="InterPro" id="IPR040686">
    <property type="entry name" value="PurK_C"/>
</dbReference>
<dbReference type="Pfam" id="PF22660">
    <property type="entry name" value="RS_preATP-grasp-like"/>
    <property type="match status" value="1"/>
</dbReference>
<dbReference type="SUPFAM" id="SSF51246">
    <property type="entry name" value="Rudiment single hybrid motif"/>
    <property type="match status" value="1"/>
</dbReference>
<evidence type="ECO:0000313" key="9">
    <source>
        <dbReference type="Proteomes" id="UP000321822"/>
    </source>
</evidence>
<dbReference type="UniPathway" id="UPA00074">
    <property type="reaction ID" value="UER00942"/>
</dbReference>
<dbReference type="SUPFAM" id="SSF52440">
    <property type="entry name" value="PreATP-grasp domain"/>
    <property type="match status" value="1"/>
</dbReference>
<evidence type="ECO:0000256" key="3">
    <source>
        <dbReference type="ARBA" id="ARBA00022755"/>
    </source>
</evidence>
<dbReference type="InterPro" id="IPR011761">
    <property type="entry name" value="ATP-grasp"/>
</dbReference>
<evidence type="ECO:0000256" key="2">
    <source>
        <dbReference type="ARBA" id="ARBA00022741"/>
    </source>
</evidence>
<sequence>MNKILILGAGQLARMMELAGTPLNLDIKALDVSSNKVVQPLSPENICGDLEAGIKNADVITAEFEHVAHDILAECEQSGKLYPTSNAIKIGGDRRLEKALLESCNAANAKHYFVNSKIDFDKAIEHLSLPIIFKTALEGYDGKGQWRLKSAADADVIWQDMADFLAASKTTVKQGIVAEQMVPFDREVSLVGVRRVNGDVAVYPLTENHHTNGILSVSVAAPVNEQLQQQAGTVFKALSDKLDYVGVMAIEFFQVGDQLLVNEIAPRVHNSGHWTQQGADTCQFENHLRAICDLPLGSTSLVRPTAMVNIIGEDTVPNEVLAISSATIHWYNKGKRVGRKMGHINVSGENELQLAQRLQHLADILCKEAFPDLSEFAKNYLEKHS</sequence>
<dbReference type="GO" id="GO:0005524">
    <property type="term" value="F:ATP binding"/>
    <property type="evidence" value="ECO:0007669"/>
    <property type="project" value="UniProtKB-UniRule"/>
</dbReference>
<keyword evidence="9" id="KW-1185">Reference proteome</keyword>
<evidence type="ECO:0000256" key="4">
    <source>
        <dbReference type="ARBA" id="ARBA00022840"/>
    </source>
</evidence>
<dbReference type="InterPro" id="IPR003135">
    <property type="entry name" value="ATP-grasp_carboxylate-amine"/>
</dbReference>
<dbReference type="PANTHER" id="PTHR11609">
    <property type="entry name" value="PURINE BIOSYNTHESIS PROTEIN 6/7, PUR6/7"/>
    <property type="match status" value="1"/>
</dbReference>
<evidence type="ECO:0000256" key="1">
    <source>
        <dbReference type="ARBA" id="ARBA00022598"/>
    </source>
</evidence>
<evidence type="ECO:0000313" key="8">
    <source>
        <dbReference type="EMBL" id="TWX71102.1"/>
    </source>
</evidence>
<dbReference type="GO" id="GO:0004638">
    <property type="term" value="F:phosphoribosylaminoimidazole carboxylase activity"/>
    <property type="evidence" value="ECO:0007669"/>
    <property type="project" value="InterPro"/>
</dbReference>
<dbReference type="HAMAP" id="MF_01928">
    <property type="entry name" value="PurK"/>
    <property type="match status" value="1"/>
</dbReference>
<dbReference type="PROSITE" id="PS50975">
    <property type="entry name" value="ATP_GRASP"/>
    <property type="match status" value="1"/>
</dbReference>
<feature type="binding site" evidence="5">
    <location>
        <position position="134"/>
    </location>
    <ligand>
        <name>ATP</name>
        <dbReference type="ChEBI" id="CHEBI:30616"/>
    </ligand>
</feature>
<evidence type="ECO:0000259" key="7">
    <source>
        <dbReference type="PROSITE" id="PS50975"/>
    </source>
</evidence>
<organism evidence="8 9">
    <name type="scientific">Colwellia demingiae</name>
    <dbReference type="NCBI Taxonomy" id="89401"/>
    <lineage>
        <taxon>Bacteria</taxon>
        <taxon>Pseudomonadati</taxon>
        <taxon>Pseudomonadota</taxon>
        <taxon>Gammaproteobacteria</taxon>
        <taxon>Alteromonadales</taxon>
        <taxon>Colwelliaceae</taxon>
        <taxon>Colwellia</taxon>
    </lineage>
</organism>
<feature type="binding site" evidence="5">
    <location>
        <begin position="179"/>
        <end position="182"/>
    </location>
    <ligand>
        <name>ATP</name>
        <dbReference type="ChEBI" id="CHEBI:30616"/>
    </ligand>
</feature>
<keyword evidence="3 5" id="KW-0658">Purine biosynthesis</keyword>
<dbReference type="Gene3D" id="3.30.1490.20">
    <property type="entry name" value="ATP-grasp fold, A domain"/>
    <property type="match status" value="1"/>
</dbReference>
<feature type="binding site" evidence="5">
    <location>
        <begin position="139"/>
        <end position="145"/>
    </location>
    <ligand>
        <name>ATP</name>
        <dbReference type="ChEBI" id="CHEBI:30616"/>
    </ligand>
</feature>
<dbReference type="InterPro" id="IPR016185">
    <property type="entry name" value="PreATP-grasp_dom_sf"/>
</dbReference>
<comment type="function">
    <text evidence="6">Catalyzes the ATP-dependent conversion of 5-aminoimidazole ribonucleotide (AIR) and HCO(3)- to N5-carboxyaminoimidazole ribonucleotide (N5-CAIR).</text>
</comment>
<comment type="caution">
    <text evidence="8">The sequence shown here is derived from an EMBL/GenBank/DDBJ whole genome shotgun (WGS) entry which is preliminary data.</text>
</comment>
<comment type="pathway">
    <text evidence="5 6">Purine metabolism; IMP biosynthesis via de novo pathway; 5-amino-1-(5-phospho-D-ribosyl)imidazole-4-carboxylate from 5-amino-1-(5-phospho-D-ribosyl)imidazole (N5-CAIR route): step 1/2.</text>
</comment>
<accession>A0A5C6QRB4</accession>
<dbReference type="SUPFAM" id="SSF56059">
    <property type="entry name" value="Glutathione synthetase ATP-binding domain-like"/>
    <property type="match status" value="1"/>
</dbReference>
<dbReference type="InterPro" id="IPR054350">
    <property type="entry name" value="PurT/PurK_preATP-grasp"/>
</dbReference>